<reference evidence="1 2" key="1">
    <citation type="submission" date="2019-01" db="EMBL/GenBank/DDBJ databases">
        <authorList>
            <person name="Chen W.-M."/>
        </authorList>
    </citation>
    <scope>NUCLEOTIDE SEQUENCE [LARGE SCALE GENOMIC DNA]</scope>
    <source>
        <strain evidence="1 2">CCP-7</strain>
    </source>
</reference>
<dbReference type="RefSeq" id="WP_127745438.1">
    <property type="nucleotide sequence ID" value="NZ_SACN01000003.1"/>
</dbReference>
<evidence type="ECO:0000313" key="2">
    <source>
        <dbReference type="Proteomes" id="UP000282971"/>
    </source>
</evidence>
<proteinExistence type="predicted"/>
<gene>
    <name evidence="1" type="ORF">EOD43_17965</name>
</gene>
<protein>
    <submittedName>
        <fullName evidence="1">Uncharacterized protein</fullName>
    </submittedName>
</protein>
<name>A0A437LXT1_9SPHN</name>
<evidence type="ECO:0000313" key="1">
    <source>
        <dbReference type="EMBL" id="RVT90187.1"/>
    </source>
</evidence>
<accession>A0A437LXT1</accession>
<comment type="caution">
    <text evidence="1">The sequence shown here is derived from an EMBL/GenBank/DDBJ whole genome shotgun (WGS) entry which is preliminary data.</text>
</comment>
<keyword evidence="2" id="KW-1185">Reference proteome</keyword>
<dbReference type="EMBL" id="SACN01000003">
    <property type="protein sequence ID" value="RVT90187.1"/>
    <property type="molecule type" value="Genomic_DNA"/>
</dbReference>
<dbReference type="Proteomes" id="UP000282971">
    <property type="component" value="Unassembled WGS sequence"/>
</dbReference>
<dbReference type="OrthoDB" id="7474285at2"/>
<organism evidence="1 2">
    <name type="scientific">Sphingomonas crocodyli</name>
    <dbReference type="NCBI Taxonomy" id="1979270"/>
    <lineage>
        <taxon>Bacteria</taxon>
        <taxon>Pseudomonadati</taxon>
        <taxon>Pseudomonadota</taxon>
        <taxon>Alphaproteobacteria</taxon>
        <taxon>Sphingomonadales</taxon>
        <taxon>Sphingomonadaceae</taxon>
        <taxon>Sphingomonas</taxon>
    </lineage>
</organism>
<sequence>MTSSAISSVSDRCRPCTTNDHDALAAELAEKMWDYARRGTSDNAPFADAGAHWHHIFRQYARASWIWRKRQMDDAIAVLQAAVDRSMQGVQTGADVRLALESLRFVGVPAEAIRYFCESCQSKNDIGRSQSLHAALRRIETFRKDAK</sequence>
<dbReference type="AlphaFoldDB" id="A0A437LXT1"/>